<name>X1A9U8_9ZZZZ</name>
<evidence type="ECO:0000313" key="7">
    <source>
        <dbReference type="EMBL" id="GAG66802.1"/>
    </source>
</evidence>
<feature type="transmembrane region" description="Helical" evidence="6">
    <location>
        <begin position="54"/>
        <end position="74"/>
    </location>
</feature>
<dbReference type="PANTHER" id="PTHR22926">
    <property type="entry name" value="PHOSPHO-N-ACETYLMURAMOYL-PENTAPEPTIDE-TRANSFERASE"/>
    <property type="match status" value="1"/>
</dbReference>
<evidence type="ECO:0008006" key="8">
    <source>
        <dbReference type="Google" id="ProtNLM"/>
    </source>
</evidence>
<accession>X1A9U8</accession>
<keyword evidence="2" id="KW-0808">Transferase</keyword>
<evidence type="ECO:0000256" key="6">
    <source>
        <dbReference type="SAM" id="Phobius"/>
    </source>
</evidence>
<dbReference type="AlphaFoldDB" id="X1A9U8"/>
<dbReference type="GO" id="GO:0071555">
    <property type="term" value="P:cell wall organization"/>
    <property type="evidence" value="ECO:0007669"/>
    <property type="project" value="TreeGrafter"/>
</dbReference>
<dbReference type="InterPro" id="IPR000715">
    <property type="entry name" value="Glycosyl_transferase_4"/>
</dbReference>
<feature type="transmembrane region" description="Helical" evidence="6">
    <location>
        <begin position="6"/>
        <end position="25"/>
    </location>
</feature>
<dbReference type="EMBL" id="BART01002721">
    <property type="protein sequence ID" value="GAG66802.1"/>
    <property type="molecule type" value="Genomic_DNA"/>
</dbReference>
<gene>
    <name evidence="7" type="ORF">S01H4_08076</name>
</gene>
<proteinExistence type="predicted"/>
<reference evidence="7" key="1">
    <citation type="journal article" date="2014" name="Front. Microbiol.">
        <title>High frequency of phylogenetically diverse reductive dehalogenase-homologous genes in deep subseafloor sedimentary metagenomes.</title>
        <authorList>
            <person name="Kawai M."/>
            <person name="Futagami T."/>
            <person name="Toyoda A."/>
            <person name="Takaki Y."/>
            <person name="Nishi S."/>
            <person name="Hori S."/>
            <person name="Arai W."/>
            <person name="Tsubouchi T."/>
            <person name="Morono Y."/>
            <person name="Uchiyama I."/>
            <person name="Ito T."/>
            <person name="Fujiyama A."/>
            <person name="Inagaki F."/>
            <person name="Takami H."/>
        </authorList>
    </citation>
    <scope>NUCLEOTIDE SEQUENCE</scope>
    <source>
        <strain evidence="7">Expedition CK06-06</strain>
    </source>
</reference>
<dbReference type="GO" id="GO:0005886">
    <property type="term" value="C:plasma membrane"/>
    <property type="evidence" value="ECO:0007669"/>
    <property type="project" value="TreeGrafter"/>
</dbReference>
<keyword evidence="3 6" id="KW-0812">Transmembrane</keyword>
<comment type="subcellular location">
    <subcellularLocation>
        <location evidence="1">Membrane</location>
        <topology evidence="1">Multi-pass membrane protein</topology>
    </subcellularLocation>
</comment>
<feature type="non-terminal residue" evidence="7">
    <location>
        <position position="228"/>
    </location>
</feature>
<evidence type="ECO:0000256" key="2">
    <source>
        <dbReference type="ARBA" id="ARBA00022679"/>
    </source>
</evidence>
<evidence type="ECO:0000256" key="4">
    <source>
        <dbReference type="ARBA" id="ARBA00022989"/>
    </source>
</evidence>
<dbReference type="GO" id="GO:0016780">
    <property type="term" value="F:phosphotransferase activity, for other substituted phosphate groups"/>
    <property type="evidence" value="ECO:0007669"/>
    <property type="project" value="InterPro"/>
</dbReference>
<protein>
    <recommendedName>
        <fullName evidence="8">Phospho-N-acetylmuramoyl-pentapeptide-transferase</fullName>
    </recommendedName>
</protein>
<evidence type="ECO:0000256" key="3">
    <source>
        <dbReference type="ARBA" id="ARBA00022692"/>
    </source>
</evidence>
<keyword evidence="5 6" id="KW-0472">Membrane</keyword>
<feature type="transmembrane region" description="Helical" evidence="6">
    <location>
        <begin position="80"/>
        <end position="100"/>
    </location>
</feature>
<dbReference type="PANTHER" id="PTHR22926:SF5">
    <property type="entry name" value="PHOSPHO-N-ACETYLMURAMOYL-PENTAPEPTIDE-TRANSFERASE HOMOLOG"/>
    <property type="match status" value="1"/>
</dbReference>
<dbReference type="GO" id="GO:0044038">
    <property type="term" value="P:cell wall macromolecule biosynthetic process"/>
    <property type="evidence" value="ECO:0007669"/>
    <property type="project" value="TreeGrafter"/>
</dbReference>
<evidence type="ECO:0000256" key="1">
    <source>
        <dbReference type="ARBA" id="ARBA00004141"/>
    </source>
</evidence>
<keyword evidence="4 6" id="KW-1133">Transmembrane helix</keyword>
<feature type="transmembrane region" description="Helical" evidence="6">
    <location>
        <begin position="158"/>
        <end position="182"/>
    </location>
</feature>
<organism evidence="7">
    <name type="scientific">marine sediment metagenome</name>
    <dbReference type="NCBI Taxonomy" id="412755"/>
    <lineage>
        <taxon>unclassified sequences</taxon>
        <taxon>metagenomes</taxon>
        <taxon>ecological metagenomes</taxon>
    </lineage>
</organism>
<comment type="caution">
    <text evidence="7">The sequence shown here is derived from an EMBL/GenBank/DDBJ whole genome shotgun (WGS) entry which is preliminary data.</text>
</comment>
<sequence length="228" mass="25259">MSYIIVAATIAGILSIIAAPFWVKFQRSRKIGQKIRVDGPQTHMIKTGTPTMGGFIILITATIGYLVAIFAHYLKHPEEPISFEGILALIVFILCGLVGLADDYLSIKKDRSLGLTARYKLLFQLLISIIFIFLLIVFCNVDTKLEIPLINRSIELGFGYYILIPIMILSTTKLSFLADLYISPIRETANVFPLVPVTPIIGADINFEANSTSLHTLIPFLLAIFNKG</sequence>
<feature type="transmembrane region" description="Helical" evidence="6">
    <location>
        <begin position="121"/>
        <end position="138"/>
    </location>
</feature>
<evidence type="ECO:0000256" key="5">
    <source>
        <dbReference type="ARBA" id="ARBA00023136"/>
    </source>
</evidence>